<dbReference type="Pfam" id="PF03447">
    <property type="entry name" value="NAD_binding_3"/>
    <property type="match status" value="1"/>
</dbReference>
<evidence type="ECO:0000259" key="7">
    <source>
        <dbReference type="Pfam" id="PF01958"/>
    </source>
</evidence>
<proteinExistence type="inferred from homology"/>
<dbReference type="Gene3D" id="3.40.50.720">
    <property type="entry name" value="NAD(P)-binding Rossmann-like Domain"/>
    <property type="match status" value="1"/>
</dbReference>
<name>A0ABS3NKN8_9GAMM</name>
<feature type="binding site" evidence="6">
    <location>
        <position position="186"/>
    </location>
    <ligand>
        <name>NAD(+)</name>
        <dbReference type="ChEBI" id="CHEBI:57540"/>
    </ligand>
</feature>
<keyword evidence="2 6" id="KW-0662">Pyridine nucleotide biosynthesis</keyword>
<feature type="binding site" evidence="6">
    <location>
        <position position="120"/>
    </location>
    <ligand>
        <name>NAD(+)</name>
        <dbReference type="ChEBI" id="CHEBI:57540"/>
    </ligand>
</feature>
<comment type="catalytic activity">
    <reaction evidence="6">
        <text>L-aspartate + NAD(+) + H2O = oxaloacetate + NH4(+) + NADH + H(+)</text>
        <dbReference type="Rhea" id="RHEA:11788"/>
        <dbReference type="ChEBI" id="CHEBI:15377"/>
        <dbReference type="ChEBI" id="CHEBI:15378"/>
        <dbReference type="ChEBI" id="CHEBI:16452"/>
        <dbReference type="ChEBI" id="CHEBI:28938"/>
        <dbReference type="ChEBI" id="CHEBI:29991"/>
        <dbReference type="ChEBI" id="CHEBI:57540"/>
        <dbReference type="ChEBI" id="CHEBI:57945"/>
        <dbReference type="EC" id="1.4.1.21"/>
    </reaction>
</comment>
<evidence type="ECO:0000256" key="2">
    <source>
        <dbReference type="ARBA" id="ARBA00022642"/>
    </source>
</evidence>
<evidence type="ECO:0000313" key="9">
    <source>
        <dbReference type="EMBL" id="MBO1529604.1"/>
    </source>
</evidence>
<dbReference type="SUPFAM" id="SSF55347">
    <property type="entry name" value="Glyceraldehyde-3-phosphate dehydrogenase-like, C-terminal domain"/>
    <property type="match status" value="1"/>
</dbReference>
<accession>A0ABS3NKN8</accession>
<dbReference type="EC" id="1.4.1.21" evidence="6"/>
<keyword evidence="3 6" id="KW-0521">NADP</keyword>
<evidence type="ECO:0000256" key="1">
    <source>
        <dbReference type="ARBA" id="ARBA00008331"/>
    </source>
</evidence>
<dbReference type="Gene3D" id="3.30.360.10">
    <property type="entry name" value="Dihydrodipicolinate Reductase, domain 2"/>
    <property type="match status" value="1"/>
</dbReference>
<dbReference type="Proteomes" id="UP000664554">
    <property type="component" value="Unassembled WGS sequence"/>
</dbReference>
<comment type="catalytic activity">
    <reaction evidence="6">
        <text>L-aspartate + NADP(+) + H2O = oxaloacetate + NH4(+) + NADPH + H(+)</text>
        <dbReference type="Rhea" id="RHEA:11784"/>
        <dbReference type="ChEBI" id="CHEBI:15377"/>
        <dbReference type="ChEBI" id="CHEBI:15378"/>
        <dbReference type="ChEBI" id="CHEBI:16452"/>
        <dbReference type="ChEBI" id="CHEBI:28938"/>
        <dbReference type="ChEBI" id="CHEBI:29991"/>
        <dbReference type="ChEBI" id="CHEBI:57783"/>
        <dbReference type="ChEBI" id="CHEBI:58349"/>
        <dbReference type="EC" id="1.4.1.21"/>
    </reaction>
</comment>
<dbReference type="InterPro" id="IPR020626">
    <property type="entry name" value="Asp_DH_prok"/>
</dbReference>
<dbReference type="GO" id="GO:0033735">
    <property type="term" value="F:aspartate dehydrogenase [NAD(P)+] activity"/>
    <property type="evidence" value="ECO:0007669"/>
    <property type="project" value="UniProtKB-EC"/>
</dbReference>
<dbReference type="EMBL" id="JAGBKM010000001">
    <property type="protein sequence ID" value="MBO1529604.1"/>
    <property type="molecule type" value="Genomic_DNA"/>
</dbReference>
<dbReference type="RefSeq" id="WP_207988449.1">
    <property type="nucleotide sequence ID" value="NZ_JAGBKM010000001.1"/>
</dbReference>
<dbReference type="PANTHER" id="PTHR31873:SF6">
    <property type="entry name" value="ASPARTATE DEHYDROGENASE DOMAIN-CONTAINING PROTEIN"/>
    <property type="match status" value="1"/>
</dbReference>
<feature type="active site" evidence="6">
    <location>
        <position position="216"/>
    </location>
</feature>
<reference evidence="9 10" key="1">
    <citation type="submission" date="2021-03" db="EMBL/GenBank/DDBJ databases">
        <authorList>
            <person name="Shang D.-D."/>
            <person name="Du Z.-J."/>
            <person name="Chen G.-J."/>
        </authorList>
    </citation>
    <scope>NUCLEOTIDE SEQUENCE [LARGE SCALE GENOMIC DNA]</scope>
    <source>
        <strain evidence="9 10">F1192</strain>
    </source>
</reference>
<gene>
    <name evidence="6" type="primary">nadX</name>
    <name evidence="9" type="ORF">J3492_00050</name>
</gene>
<feature type="domain" description="Aspartate dehydrogenase" evidence="7">
    <location>
        <begin position="164"/>
        <end position="250"/>
    </location>
</feature>
<comment type="function">
    <text evidence="6">Specifically catalyzes the NAD or NADP-dependent dehydrogenation of L-aspartate to iminoaspartate.</text>
</comment>
<dbReference type="Pfam" id="PF01958">
    <property type="entry name" value="Asp_DH_C"/>
    <property type="match status" value="1"/>
</dbReference>
<keyword evidence="4 6" id="KW-0560">Oxidoreductase</keyword>
<dbReference type="NCBIfam" id="NF009827">
    <property type="entry name" value="PRK13303.1-2"/>
    <property type="match status" value="1"/>
</dbReference>
<keyword evidence="10" id="KW-1185">Reference proteome</keyword>
<evidence type="ECO:0000256" key="4">
    <source>
        <dbReference type="ARBA" id="ARBA00023002"/>
    </source>
</evidence>
<dbReference type="HAMAP" id="MF_01265">
    <property type="entry name" value="NadX"/>
    <property type="match status" value="1"/>
</dbReference>
<evidence type="ECO:0000313" key="10">
    <source>
        <dbReference type="Proteomes" id="UP000664554"/>
    </source>
</evidence>
<comment type="similarity">
    <text evidence="1 6">Belongs to the L-aspartate dehydrogenase family.</text>
</comment>
<dbReference type="InterPro" id="IPR011182">
    <property type="entry name" value="L-Asp_DH"/>
</dbReference>
<evidence type="ECO:0000256" key="6">
    <source>
        <dbReference type="HAMAP-Rule" id="MF_01265"/>
    </source>
</evidence>
<feature type="domain" description="Aspartate/homoserine dehydrogenase NAD-binding" evidence="8">
    <location>
        <begin position="17"/>
        <end position="116"/>
    </location>
</feature>
<dbReference type="InterPro" id="IPR036291">
    <property type="entry name" value="NAD(P)-bd_dom_sf"/>
</dbReference>
<comment type="caution">
    <text evidence="9">The sequence shown here is derived from an EMBL/GenBank/DDBJ whole genome shotgun (WGS) entry which is preliminary data.</text>
</comment>
<dbReference type="NCBIfam" id="NF009828">
    <property type="entry name" value="PRK13303.1-3"/>
    <property type="match status" value="1"/>
</dbReference>
<sequence>MKTVMFIGYGSMARKVHEMLPKDIKLSTILASARSAERLKREMGESVTIITAVEELIKTPDIAIEMAGQEALKEHGLKVLQKKIPLGVVSVGAFTDEKFAVALHDAAKTQGVNIHLLAGAVAGIDGINAASLAGLDKVIYQGRKNPSGWRGSYADELIDYDSLEQSTIFFTGTAREAASLFPDNSNVAATIALAGVGLDETQVELIADPALTHNIHHIVAEGVFGKLELSITGLPLAENPRTSSLAAFSALRLCHQVNQVLQL</sequence>
<dbReference type="InterPro" id="IPR005106">
    <property type="entry name" value="Asp/hSer_DH_NAD-bd"/>
</dbReference>
<dbReference type="SUPFAM" id="SSF51735">
    <property type="entry name" value="NAD(P)-binding Rossmann-fold domains"/>
    <property type="match status" value="1"/>
</dbReference>
<organism evidence="9 10">
    <name type="scientific">Psychrobacter coccoides</name>
    <dbReference type="NCBI Taxonomy" id="2818440"/>
    <lineage>
        <taxon>Bacteria</taxon>
        <taxon>Pseudomonadati</taxon>
        <taxon>Pseudomonadota</taxon>
        <taxon>Gammaproteobacteria</taxon>
        <taxon>Moraxellales</taxon>
        <taxon>Moraxellaceae</taxon>
        <taxon>Psychrobacter</taxon>
    </lineage>
</organism>
<dbReference type="PANTHER" id="PTHR31873">
    <property type="entry name" value="L-ASPARTATE DEHYDROGENASE-RELATED"/>
    <property type="match status" value="1"/>
</dbReference>
<keyword evidence="5 6" id="KW-0520">NAD</keyword>
<evidence type="ECO:0000256" key="3">
    <source>
        <dbReference type="ARBA" id="ARBA00022857"/>
    </source>
</evidence>
<dbReference type="PIRSF" id="PIRSF005227">
    <property type="entry name" value="Asp_dh_NAD_syn"/>
    <property type="match status" value="1"/>
</dbReference>
<comment type="miscellaneous">
    <text evidence="6">The iminoaspartate product is unstable in aqueous solution and can decompose to oxaloacetate and ammonia.</text>
</comment>
<dbReference type="InterPro" id="IPR002811">
    <property type="entry name" value="Asp_DH"/>
</dbReference>
<evidence type="ECO:0000256" key="5">
    <source>
        <dbReference type="ARBA" id="ARBA00023027"/>
    </source>
</evidence>
<comment type="pathway">
    <text evidence="6">Cofactor biosynthesis; NAD(+) biosynthesis; iminoaspartate from L-aspartate (dehydrogenase route): step 1/1.</text>
</comment>
<protein>
    <recommendedName>
        <fullName evidence="6">L-aspartate dehydrogenase</fullName>
        <ecNumber evidence="6">1.4.1.21</ecNumber>
    </recommendedName>
</protein>
<evidence type="ECO:0000259" key="8">
    <source>
        <dbReference type="Pfam" id="PF03447"/>
    </source>
</evidence>